<evidence type="ECO:0000256" key="4">
    <source>
        <dbReference type="ARBA" id="ARBA00022842"/>
    </source>
</evidence>
<organism evidence="9 10">
    <name type="scientific">Candidatus Methylophosphatis roskildensis</name>
    <dbReference type="NCBI Taxonomy" id="2899263"/>
    <lineage>
        <taxon>Bacteria</taxon>
        <taxon>Pseudomonadati</taxon>
        <taxon>Pseudomonadota</taxon>
        <taxon>Betaproteobacteria</taxon>
        <taxon>Nitrosomonadales</taxon>
        <taxon>Sterolibacteriaceae</taxon>
        <taxon>Candidatus Methylophosphatis</taxon>
    </lineage>
</organism>
<keyword evidence="7" id="KW-0100">Branched-chain amino acid biosynthesis</keyword>
<keyword evidence="3" id="KW-0479">Metal-binding</keyword>
<evidence type="ECO:0000313" key="10">
    <source>
        <dbReference type="Proteomes" id="UP000807785"/>
    </source>
</evidence>
<feature type="domain" description="Isopropylmalate dehydrogenase-like" evidence="8">
    <location>
        <begin position="2"/>
        <end position="340"/>
    </location>
</feature>
<keyword evidence="2" id="KW-0028">Amino-acid biosynthesis</keyword>
<dbReference type="GO" id="GO:0005829">
    <property type="term" value="C:cytosol"/>
    <property type="evidence" value="ECO:0007669"/>
    <property type="project" value="TreeGrafter"/>
</dbReference>
<evidence type="ECO:0000256" key="6">
    <source>
        <dbReference type="ARBA" id="ARBA00023027"/>
    </source>
</evidence>
<dbReference type="Proteomes" id="UP000807785">
    <property type="component" value="Unassembled WGS sequence"/>
</dbReference>
<dbReference type="Pfam" id="PF00180">
    <property type="entry name" value="Iso_dh"/>
    <property type="match status" value="1"/>
</dbReference>
<evidence type="ECO:0000259" key="8">
    <source>
        <dbReference type="SMART" id="SM01329"/>
    </source>
</evidence>
<sequence length="362" mass="38280">MGVLIGEGVGAEVVPAALQVLQALATKSSRRFEVRTGGLIGTLAQQAGGRSLSEEVARFCSEVFDGGGAILCGPGGGRFVYETRARFGLFCKLSPLRPLPALADAGIVRPERLAGVDVVAVRENSGGLYFGEWGRECRDGEAETAYHRISYRAGEVDRIIEVACRLAQARRGKVCVTVKPSGVPSISELWEDRAQEAARRLDVDLRMLEIDNAAYQLIANAGEFDVLASPNMFGDILADCGALLLGSRGMSFSGNFGDGGRAIYQTGHGAAYDISGADVANPVGQIHALAMMLRESFDWEQGARLVEDAVASVFAEGFRTPDVAGPGSRVVGTRELTQRICRAIEQSAATDEAPAPGSADGR</sequence>
<dbReference type="InterPro" id="IPR004429">
    <property type="entry name" value="Isopropylmalate_DH"/>
</dbReference>
<keyword evidence="4" id="KW-0460">Magnesium</keyword>
<evidence type="ECO:0000256" key="7">
    <source>
        <dbReference type="ARBA" id="ARBA00023304"/>
    </source>
</evidence>
<keyword evidence="6" id="KW-0520">NAD</keyword>
<evidence type="ECO:0000256" key="3">
    <source>
        <dbReference type="ARBA" id="ARBA00022723"/>
    </source>
</evidence>
<gene>
    <name evidence="9" type="ORF">IPH26_20915</name>
</gene>
<evidence type="ECO:0000256" key="5">
    <source>
        <dbReference type="ARBA" id="ARBA00023002"/>
    </source>
</evidence>
<name>A0A9D7HNK3_9PROT</name>
<dbReference type="EMBL" id="JADJEV010000005">
    <property type="protein sequence ID" value="MBK6975294.1"/>
    <property type="molecule type" value="Genomic_DNA"/>
</dbReference>
<dbReference type="InterPro" id="IPR024084">
    <property type="entry name" value="IsoPropMal-DH-like_dom"/>
</dbReference>
<accession>A0A9D7HNK3</accession>
<comment type="caution">
    <text evidence="9">The sequence shown here is derived from an EMBL/GenBank/DDBJ whole genome shotgun (WGS) entry which is preliminary data.</text>
</comment>
<dbReference type="PANTHER" id="PTHR42979">
    <property type="entry name" value="3-ISOPROPYLMALATE DEHYDROGENASE"/>
    <property type="match status" value="1"/>
</dbReference>
<keyword evidence="5" id="KW-0560">Oxidoreductase</keyword>
<proteinExistence type="predicted"/>
<dbReference type="GO" id="GO:0009098">
    <property type="term" value="P:L-leucine biosynthetic process"/>
    <property type="evidence" value="ECO:0007669"/>
    <property type="project" value="UniProtKB-KW"/>
</dbReference>
<protein>
    <submittedName>
        <fullName evidence="9">3-isopropylmalate dehydrogenase</fullName>
    </submittedName>
</protein>
<keyword evidence="1" id="KW-0432">Leucine biosynthesis</keyword>
<evidence type="ECO:0000313" key="9">
    <source>
        <dbReference type="EMBL" id="MBK6975294.1"/>
    </source>
</evidence>
<evidence type="ECO:0000256" key="1">
    <source>
        <dbReference type="ARBA" id="ARBA00022430"/>
    </source>
</evidence>
<dbReference type="SUPFAM" id="SSF53659">
    <property type="entry name" value="Isocitrate/Isopropylmalate dehydrogenase-like"/>
    <property type="match status" value="1"/>
</dbReference>
<reference evidence="9" key="1">
    <citation type="submission" date="2020-10" db="EMBL/GenBank/DDBJ databases">
        <title>Connecting structure to function with the recovery of over 1000 high-quality activated sludge metagenome-assembled genomes encoding full-length rRNA genes using long-read sequencing.</title>
        <authorList>
            <person name="Singleton C.M."/>
            <person name="Petriglieri F."/>
            <person name="Kristensen J.M."/>
            <person name="Kirkegaard R.H."/>
            <person name="Michaelsen T.Y."/>
            <person name="Andersen M.H."/>
            <person name="Karst S.M."/>
            <person name="Dueholm M.S."/>
            <person name="Nielsen P.H."/>
            <person name="Albertsen M."/>
        </authorList>
    </citation>
    <scope>NUCLEOTIDE SEQUENCE</scope>
    <source>
        <strain evidence="9">Bjer_18-Q3-R1-45_BAT3C.347</strain>
    </source>
</reference>
<dbReference type="GO" id="GO:0046872">
    <property type="term" value="F:metal ion binding"/>
    <property type="evidence" value="ECO:0007669"/>
    <property type="project" value="UniProtKB-KW"/>
</dbReference>
<dbReference type="GO" id="GO:0003862">
    <property type="term" value="F:3-isopropylmalate dehydrogenase activity"/>
    <property type="evidence" value="ECO:0007669"/>
    <property type="project" value="InterPro"/>
</dbReference>
<dbReference type="Gene3D" id="3.40.718.10">
    <property type="entry name" value="Isopropylmalate Dehydrogenase"/>
    <property type="match status" value="1"/>
</dbReference>
<dbReference type="PANTHER" id="PTHR42979:SF1">
    <property type="entry name" value="3-ISOPROPYLMALATE DEHYDROGENASE"/>
    <property type="match status" value="1"/>
</dbReference>
<evidence type="ECO:0000256" key="2">
    <source>
        <dbReference type="ARBA" id="ARBA00022605"/>
    </source>
</evidence>
<dbReference type="SMART" id="SM01329">
    <property type="entry name" value="Iso_dh"/>
    <property type="match status" value="1"/>
</dbReference>
<dbReference type="AlphaFoldDB" id="A0A9D7HNK3"/>